<feature type="compositionally biased region" description="Basic residues" evidence="2">
    <location>
        <begin position="13"/>
        <end position="29"/>
    </location>
</feature>
<dbReference type="Gene3D" id="1.20.1280.50">
    <property type="match status" value="1"/>
</dbReference>
<dbReference type="GO" id="GO:0031146">
    <property type="term" value="P:SCF-dependent proteasomal ubiquitin-dependent protein catabolic process"/>
    <property type="evidence" value="ECO:0007669"/>
    <property type="project" value="TreeGrafter"/>
</dbReference>
<organism evidence="5">
    <name type="scientific">Leptosphaeria maculans (strain JN3 / isolate v23.1.3 / race Av1-4-5-6-7-8)</name>
    <name type="common">Blackleg fungus</name>
    <name type="synonym">Phoma lingam</name>
    <dbReference type="NCBI Taxonomy" id="985895"/>
    <lineage>
        <taxon>Eukaryota</taxon>
        <taxon>Fungi</taxon>
        <taxon>Dikarya</taxon>
        <taxon>Ascomycota</taxon>
        <taxon>Pezizomycotina</taxon>
        <taxon>Dothideomycetes</taxon>
        <taxon>Pleosporomycetidae</taxon>
        <taxon>Pleosporales</taxon>
        <taxon>Pleosporineae</taxon>
        <taxon>Leptosphaeriaceae</taxon>
        <taxon>Plenodomus</taxon>
        <taxon>Plenodomus lingam/Leptosphaeria maculans species complex</taxon>
    </lineage>
</organism>
<feature type="domain" description="F-box" evidence="3">
    <location>
        <begin position="299"/>
        <end position="349"/>
    </location>
</feature>
<dbReference type="PROSITE" id="PS50181">
    <property type="entry name" value="FBOX"/>
    <property type="match status" value="1"/>
</dbReference>
<dbReference type="Proteomes" id="UP000002668">
    <property type="component" value="Genome"/>
</dbReference>
<evidence type="ECO:0000259" key="3">
    <source>
        <dbReference type="PROSITE" id="PS50181"/>
    </source>
</evidence>
<dbReference type="InterPro" id="IPR045464">
    <property type="entry name" value="Hrt3/FBXO9_C"/>
</dbReference>
<dbReference type="InParanoid" id="E5A340"/>
<evidence type="ECO:0000313" key="5">
    <source>
        <dbReference type="Proteomes" id="UP000002668"/>
    </source>
</evidence>
<proteinExistence type="predicted"/>
<dbReference type="Pfam" id="PF19270">
    <property type="entry name" value="FBO_C"/>
    <property type="match status" value="1"/>
</dbReference>
<dbReference type="PANTHER" id="PTHR12874">
    <property type="entry name" value="F-BOX ONLY PROTEIN 48-RELATED"/>
    <property type="match status" value="1"/>
</dbReference>
<evidence type="ECO:0000256" key="1">
    <source>
        <dbReference type="ARBA" id="ARBA00022786"/>
    </source>
</evidence>
<evidence type="ECO:0000313" key="4">
    <source>
        <dbReference type="EMBL" id="CBX98053.1"/>
    </source>
</evidence>
<dbReference type="SUPFAM" id="SSF81383">
    <property type="entry name" value="F-box domain"/>
    <property type="match status" value="1"/>
</dbReference>
<protein>
    <recommendedName>
        <fullName evidence="3">F-box domain-containing protein</fullName>
    </recommendedName>
</protein>
<dbReference type="STRING" id="985895.E5A340"/>
<accession>E5A340</accession>
<name>E5A340_LEPMJ</name>
<feature type="compositionally biased region" description="Polar residues" evidence="2">
    <location>
        <begin position="94"/>
        <end position="108"/>
    </location>
</feature>
<dbReference type="Pfam" id="PF12937">
    <property type="entry name" value="F-box-like"/>
    <property type="match status" value="1"/>
</dbReference>
<dbReference type="OMA" id="SWSQVFQ"/>
<evidence type="ECO:0000256" key="2">
    <source>
        <dbReference type="SAM" id="MobiDB-lite"/>
    </source>
</evidence>
<dbReference type="eggNOG" id="KOG2997">
    <property type="taxonomic scope" value="Eukaryota"/>
</dbReference>
<feature type="compositionally biased region" description="Low complexity" evidence="2">
    <location>
        <begin position="1"/>
        <end position="12"/>
    </location>
</feature>
<dbReference type="OrthoDB" id="2117972at2759"/>
<dbReference type="PANTHER" id="PTHR12874:SF9">
    <property type="entry name" value="F-BOX ONLY PROTEIN 48"/>
    <property type="match status" value="1"/>
</dbReference>
<sequence length="609" mass="68012">MYHSSRPSSSPRPRYRPIGHRPRPVHANRSKPPPRLEMDPQQHSSGGSRINTTTTTTTNKHDDNHDSNSTEAELESFRRQWREEVTARTKGKAQATSSSAKVTDTSSKPRSHVPHTAPFTHIHTRQRSVEESDEVTPHIYQNLGEKQHGRRLDETGAQTAAAFEANQEPNSALEHYEKAVEKESQGSLGDSVSLYRKAFRLDSRVHETYKAKHFPPSYFIGKGKPSATTAVLPTPNPAPQVAKTVAEDRNPSHASTSLSSTAHHSLHGLSPAMQTLVHEASALRILGEAPPTDLSPAPPCPISHLPEEILVEILIHLAVKDFASFVHLAQVCKRLAYLTTTEDRIWKRITLGHEYGFAAMHYTWSCEFDGTPLGDLVLGLDSIDISDSEDLSPSPASPSPLSLTRLLVPSTYPNYRTLFQRRPRIRFNGCYISTVNYMRPGQASPTSLTWNSPIHIVTYYRYLRFLRDGTCISLLTTSEPADVVPYLYTENMHKNHGSLPTAPIKDAVLGRWRLSGPCIPHAGLEQEAEGTLMIETAGATPKYMYKMALTIGHAGRASKNNKLSWQGYWSYNRLSDDWGEFGLKNDKPFYWSRVKSYGMAWGEAGMKKM</sequence>
<feature type="compositionally biased region" description="Polar residues" evidence="2">
    <location>
        <begin position="41"/>
        <end position="50"/>
    </location>
</feature>
<dbReference type="InterPro" id="IPR036047">
    <property type="entry name" value="F-box-like_dom_sf"/>
</dbReference>
<dbReference type="GeneID" id="13286761"/>
<reference evidence="5" key="1">
    <citation type="journal article" date="2011" name="Nat. Commun.">
        <title>Effector diversification within compartments of the Leptosphaeria maculans genome affected by Repeat-Induced Point mutations.</title>
        <authorList>
            <person name="Rouxel T."/>
            <person name="Grandaubert J."/>
            <person name="Hane J.K."/>
            <person name="Hoede C."/>
            <person name="van de Wouw A.P."/>
            <person name="Couloux A."/>
            <person name="Dominguez V."/>
            <person name="Anthouard V."/>
            <person name="Bally P."/>
            <person name="Bourras S."/>
            <person name="Cozijnsen A.J."/>
            <person name="Ciuffetti L.M."/>
            <person name="Degrave A."/>
            <person name="Dilmaghani A."/>
            <person name="Duret L."/>
            <person name="Fudal I."/>
            <person name="Goodwin S.B."/>
            <person name="Gout L."/>
            <person name="Glaser N."/>
            <person name="Linglin J."/>
            <person name="Kema G.H.J."/>
            <person name="Lapalu N."/>
            <person name="Lawrence C.B."/>
            <person name="May K."/>
            <person name="Meyer M."/>
            <person name="Ollivier B."/>
            <person name="Poulain J."/>
            <person name="Schoch C.L."/>
            <person name="Simon A."/>
            <person name="Spatafora J.W."/>
            <person name="Stachowiak A."/>
            <person name="Turgeon B.G."/>
            <person name="Tyler B.M."/>
            <person name="Vincent D."/>
            <person name="Weissenbach J."/>
            <person name="Amselem J."/>
            <person name="Quesneville H."/>
            <person name="Oliver R.P."/>
            <person name="Wincker P."/>
            <person name="Balesdent M.-H."/>
            <person name="Howlett B.J."/>
        </authorList>
    </citation>
    <scope>NUCLEOTIDE SEQUENCE [LARGE SCALE GENOMIC DNA]</scope>
    <source>
        <strain evidence="5">JN3 / isolate v23.1.3 / race Av1-4-5-6-7-8</strain>
    </source>
</reference>
<dbReference type="AlphaFoldDB" id="E5A340"/>
<dbReference type="InterPro" id="IPR001810">
    <property type="entry name" value="F-box_dom"/>
</dbReference>
<feature type="compositionally biased region" description="Basic and acidic residues" evidence="2">
    <location>
        <begin position="75"/>
        <end position="87"/>
    </location>
</feature>
<dbReference type="EMBL" id="FP929133">
    <property type="protein sequence ID" value="CBX98053.1"/>
    <property type="molecule type" value="Genomic_DNA"/>
</dbReference>
<keyword evidence="1" id="KW-0833">Ubl conjugation pathway</keyword>
<dbReference type="GO" id="GO:0005737">
    <property type="term" value="C:cytoplasm"/>
    <property type="evidence" value="ECO:0007669"/>
    <property type="project" value="TreeGrafter"/>
</dbReference>
<dbReference type="FunCoup" id="E5A340">
    <property type="interactions" value="110"/>
</dbReference>
<feature type="region of interest" description="Disordered" evidence="2">
    <location>
        <begin position="1"/>
        <end position="133"/>
    </location>
</feature>
<keyword evidence="5" id="KW-1185">Reference proteome</keyword>
<dbReference type="GO" id="GO:0019005">
    <property type="term" value="C:SCF ubiquitin ligase complex"/>
    <property type="evidence" value="ECO:0007669"/>
    <property type="project" value="TreeGrafter"/>
</dbReference>
<dbReference type="VEuPathDB" id="FungiDB:LEMA_P094620.1"/>
<feature type="compositionally biased region" description="Basic and acidic residues" evidence="2">
    <location>
        <begin position="59"/>
        <end position="68"/>
    </location>
</feature>
<gene>
    <name evidence="4" type="ORF">LEMA_P094620.1</name>
</gene>
<dbReference type="HOGENOM" id="CLU_017706_0_0_1"/>